<evidence type="ECO:0000256" key="2">
    <source>
        <dbReference type="ARBA" id="ARBA00023186"/>
    </source>
</evidence>
<gene>
    <name evidence="3" type="ORF">LA55_192</name>
</gene>
<sequence>MEKHITLTNTKAISRFLQLLDGSFPNGAFVHSFGLEPHIILEKVSDKLELKTFLENLIIDQYCNFDFIFIRNIYKYFTKNQLNLIIREDNYFSARLPYEYAKASQDIGENYLKQINFSITSSIVKKYFDSVANKHSKGNELCILSAYAYEIGLNVDTLLLFWAKKNIINIAMTSLKISKITPSQIQQTLFELDDTLIDHINNISKEIGIFNPLFEEIIYQHHKLEPKLFTT</sequence>
<dbReference type="Gene3D" id="1.10.4190.10">
    <property type="entry name" value="Urease accessory protein UreF"/>
    <property type="match status" value="1"/>
</dbReference>
<proteinExistence type="predicted"/>
<dbReference type="Proteomes" id="UP000031830">
    <property type="component" value="Chromosome"/>
</dbReference>
<organism evidence="3 4">
    <name type="scientific">Francisella philomiragia</name>
    <dbReference type="NCBI Taxonomy" id="28110"/>
    <lineage>
        <taxon>Bacteria</taxon>
        <taxon>Pseudomonadati</taxon>
        <taxon>Pseudomonadota</taxon>
        <taxon>Gammaproteobacteria</taxon>
        <taxon>Thiotrichales</taxon>
        <taxon>Francisellaceae</taxon>
        <taxon>Francisella</taxon>
    </lineage>
</organism>
<evidence type="ECO:0000313" key="3">
    <source>
        <dbReference type="EMBL" id="AJI52492.1"/>
    </source>
</evidence>
<dbReference type="OrthoDB" id="9798772at2"/>
<dbReference type="PANTHER" id="PTHR33620:SF1">
    <property type="entry name" value="UREASE ACCESSORY PROTEIN F"/>
    <property type="match status" value="1"/>
</dbReference>
<evidence type="ECO:0000256" key="1">
    <source>
        <dbReference type="ARBA" id="ARBA00022988"/>
    </source>
</evidence>
<accession>A0A0B6D2F7</accession>
<dbReference type="RefSeq" id="WP_044525493.1">
    <property type="nucleotide sequence ID" value="NZ_CP009440.1"/>
</dbReference>
<dbReference type="InterPro" id="IPR038277">
    <property type="entry name" value="UreF_sf"/>
</dbReference>
<protein>
    <submittedName>
        <fullName evidence="3">UreF family protein</fullName>
    </submittedName>
</protein>
<keyword evidence="1" id="KW-0996">Nickel insertion</keyword>
<dbReference type="KEGG" id="fpz:LA55_192"/>
<evidence type="ECO:0000313" key="4">
    <source>
        <dbReference type="Proteomes" id="UP000031830"/>
    </source>
</evidence>
<name>A0A0B6D2F7_9GAMM</name>
<keyword evidence="2" id="KW-0143">Chaperone</keyword>
<dbReference type="PANTHER" id="PTHR33620">
    <property type="entry name" value="UREASE ACCESSORY PROTEIN F"/>
    <property type="match status" value="1"/>
</dbReference>
<dbReference type="Pfam" id="PF01730">
    <property type="entry name" value="UreF"/>
    <property type="match status" value="1"/>
</dbReference>
<dbReference type="GO" id="GO:0016151">
    <property type="term" value="F:nickel cation binding"/>
    <property type="evidence" value="ECO:0007669"/>
    <property type="project" value="InterPro"/>
</dbReference>
<dbReference type="EMBL" id="CP009440">
    <property type="protein sequence ID" value="AJI52492.1"/>
    <property type="molecule type" value="Genomic_DNA"/>
</dbReference>
<dbReference type="InterPro" id="IPR002639">
    <property type="entry name" value="UreF"/>
</dbReference>
<dbReference type="AlphaFoldDB" id="A0A0B6D2F7"/>
<reference evidence="3 4" key="1">
    <citation type="journal article" date="2015" name="Genome Announc.">
        <title>Genome sequencing of 18 francisella strains to aid in assay development and testing.</title>
        <authorList>
            <person name="Johnson S.L."/>
            <person name="Daligault H.E."/>
            <person name="Davenport K.W."/>
            <person name="Coyne S.R."/>
            <person name="Frey K.G."/>
            <person name="Koroleva G.I."/>
            <person name="Broomall S.M."/>
            <person name="Bishop-Lilly K.A."/>
            <person name="Bruce D.C."/>
            <person name="Chertkov O."/>
            <person name="Freitas T."/>
            <person name="Jaissle J."/>
            <person name="Ladner J.T."/>
            <person name="Rosenzweig C.N."/>
            <person name="Gibbons H.S."/>
            <person name="Palacios G.F."/>
            <person name="Redden C.L."/>
            <person name="Xu Y."/>
            <person name="Minogue T.D."/>
            <person name="Chain P.S."/>
        </authorList>
    </citation>
    <scope>NUCLEOTIDE SEQUENCE [LARGE SCALE GENOMIC DNA]</scope>
    <source>
        <strain evidence="3 4">GA01-2794</strain>
    </source>
</reference>